<feature type="region of interest" description="Disordered" evidence="1">
    <location>
        <begin position="171"/>
        <end position="193"/>
    </location>
</feature>
<dbReference type="AlphaFoldDB" id="A0AA40KQ36"/>
<gene>
    <name evidence="2" type="ORF">K0M31_003066</name>
</gene>
<protein>
    <submittedName>
        <fullName evidence="2">Uncharacterized protein</fullName>
    </submittedName>
</protein>
<accession>A0AA40KQ36</accession>
<dbReference type="EMBL" id="JAHYIQ010000010">
    <property type="protein sequence ID" value="KAK1128608.1"/>
    <property type="molecule type" value="Genomic_DNA"/>
</dbReference>
<comment type="caution">
    <text evidence="2">The sequence shown here is derived from an EMBL/GenBank/DDBJ whole genome shotgun (WGS) entry which is preliminary data.</text>
</comment>
<evidence type="ECO:0000256" key="1">
    <source>
        <dbReference type="SAM" id="MobiDB-lite"/>
    </source>
</evidence>
<feature type="region of interest" description="Disordered" evidence="1">
    <location>
        <begin position="23"/>
        <end position="49"/>
    </location>
</feature>
<proteinExistence type="predicted"/>
<evidence type="ECO:0000313" key="3">
    <source>
        <dbReference type="Proteomes" id="UP001177670"/>
    </source>
</evidence>
<feature type="compositionally biased region" description="Basic residues" evidence="1">
    <location>
        <begin position="34"/>
        <end position="49"/>
    </location>
</feature>
<name>A0AA40KQ36_9HYME</name>
<organism evidence="2 3">
    <name type="scientific">Melipona bicolor</name>
    <dbReference type="NCBI Taxonomy" id="60889"/>
    <lineage>
        <taxon>Eukaryota</taxon>
        <taxon>Metazoa</taxon>
        <taxon>Ecdysozoa</taxon>
        <taxon>Arthropoda</taxon>
        <taxon>Hexapoda</taxon>
        <taxon>Insecta</taxon>
        <taxon>Pterygota</taxon>
        <taxon>Neoptera</taxon>
        <taxon>Endopterygota</taxon>
        <taxon>Hymenoptera</taxon>
        <taxon>Apocrita</taxon>
        <taxon>Aculeata</taxon>
        <taxon>Apoidea</taxon>
        <taxon>Anthophila</taxon>
        <taxon>Apidae</taxon>
        <taxon>Melipona</taxon>
    </lineage>
</organism>
<reference evidence="2" key="1">
    <citation type="submission" date="2021-10" db="EMBL/GenBank/DDBJ databases">
        <title>Melipona bicolor Genome sequencing and assembly.</title>
        <authorList>
            <person name="Araujo N.S."/>
            <person name="Arias M.C."/>
        </authorList>
    </citation>
    <scope>NUCLEOTIDE SEQUENCE</scope>
    <source>
        <strain evidence="2">USP_2M_L1-L4_2017</strain>
        <tissue evidence="2">Whole body</tissue>
    </source>
</reference>
<feature type="compositionally biased region" description="Basic residues" evidence="1">
    <location>
        <begin position="177"/>
        <end position="193"/>
    </location>
</feature>
<sequence length="193" mass="21867">MHSAAIQLCHGLDQRVANVLSPRVQEANPVERRKSSKKKRSTRRKKKKEKLREYRFLRRVIRRVVRFFRRGDRPVSCSSRQRERGYEEEDYDGKACVARERRFQSKKGPAYSSAPRIPPVVSAGLGATEPLRGSTIRRASGSQPTDSTSGGGVSQPRLGFTLGFACRPVKTGDKVRTKAKVKKEKPTRRRTTS</sequence>
<feature type="region of interest" description="Disordered" evidence="1">
    <location>
        <begin position="103"/>
        <end position="159"/>
    </location>
</feature>
<evidence type="ECO:0000313" key="2">
    <source>
        <dbReference type="EMBL" id="KAK1128608.1"/>
    </source>
</evidence>
<keyword evidence="3" id="KW-1185">Reference proteome</keyword>
<dbReference type="Proteomes" id="UP001177670">
    <property type="component" value="Unassembled WGS sequence"/>
</dbReference>